<evidence type="ECO:0000256" key="1">
    <source>
        <dbReference type="SAM" id="Phobius"/>
    </source>
</evidence>
<evidence type="ECO:0000313" key="3">
    <source>
        <dbReference type="Proteomes" id="UP000800981"/>
    </source>
</evidence>
<name>A0ABX0GXA0_9ACTN</name>
<feature type="transmembrane region" description="Helical" evidence="1">
    <location>
        <begin position="138"/>
        <end position="156"/>
    </location>
</feature>
<proteinExistence type="predicted"/>
<comment type="caution">
    <text evidence="2">The sequence shown here is derived from an EMBL/GenBank/DDBJ whole genome shotgun (WGS) entry which is preliminary data.</text>
</comment>
<keyword evidence="3" id="KW-1185">Reference proteome</keyword>
<dbReference type="Proteomes" id="UP000800981">
    <property type="component" value="Unassembled WGS sequence"/>
</dbReference>
<organism evidence="2 3">
    <name type="scientific">Motilibacter deserti</name>
    <dbReference type="NCBI Taxonomy" id="2714956"/>
    <lineage>
        <taxon>Bacteria</taxon>
        <taxon>Bacillati</taxon>
        <taxon>Actinomycetota</taxon>
        <taxon>Actinomycetes</taxon>
        <taxon>Motilibacterales</taxon>
        <taxon>Motilibacteraceae</taxon>
        <taxon>Motilibacter</taxon>
    </lineage>
</organism>
<dbReference type="EMBL" id="JAANNP010000004">
    <property type="protein sequence ID" value="NHC14222.1"/>
    <property type="molecule type" value="Genomic_DNA"/>
</dbReference>
<feature type="transmembrane region" description="Helical" evidence="1">
    <location>
        <begin position="76"/>
        <end position="93"/>
    </location>
</feature>
<evidence type="ECO:0008006" key="4">
    <source>
        <dbReference type="Google" id="ProtNLM"/>
    </source>
</evidence>
<keyword evidence="1" id="KW-0812">Transmembrane</keyword>
<keyword evidence="1" id="KW-0472">Membrane</keyword>
<feature type="transmembrane region" description="Helical" evidence="1">
    <location>
        <begin position="100"/>
        <end position="118"/>
    </location>
</feature>
<evidence type="ECO:0000313" key="2">
    <source>
        <dbReference type="EMBL" id="NHC14222.1"/>
    </source>
</evidence>
<accession>A0ABX0GXA0</accession>
<reference evidence="2 3" key="1">
    <citation type="submission" date="2020-03" db="EMBL/GenBank/DDBJ databases">
        <title>Two novel Motilibacter sp.</title>
        <authorList>
            <person name="Liu S."/>
        </authorList>
    </citation>
    <scope>NUCLEOTIDE SEQUENCE [LARGE SCALE GENOMIC DNA]</scope>
    <source>
        <strain evidence="2 3">E257</strain>
    </source>
</reference>
<dbReference type="RefSeq" id="WP_166281498.1">
    <property type="nucleotide sequence ID" value="NZ_JAANNP010000004.1"/>
</dbReference>
<gene>
    <name evidence="2" type="ORF">G9H71_10560</name>
</gene>
<sequence length="182" mass="19828">MSHREPAPPQDDRTGLARQISTAYAEEVDRTHRSLLMAWLAFAATFGLLRALTYAIHEDFGPFRDVSVGGAHLHHYVWGIAVLMGVGLVSLIVDTPRYNPWLGAAYGIGCALVVDEYALLLNLSDVYWTREGRVSVDVALGVIAVLGAYLTAAHFWNSTARLLLGRARERAVGHRGAPPPAP</sequence>
<feature type="transmembrane region" description="Helical" evidence="1">
    <location>
        <begin position="36"/>
        <end position="56"/>
    </location>
</feature>
<protein>
    <recommendedName>
        <fullName evidence="4">Integral membrane protein</fullName>
    </recommendedName>
</protein>
<keyword evidence="1" id="KW-1133">Transmembrane helix</keyword>